<dbReference type="Pfam" id="PF13704">
    <property type="entry name" value="Glyco_tranf_2_4"/>
    <property type="match status" value="1"/>
</dbReference>
<evidence type="ECO:0000313" key="2">
    <source>
        <dbReference type="Proteomes" id="UP001204851"/>
    </source>
</evidence>
<proteinExistence type="predicted"/>
<dbReference type="Proteomes" id="UP001204851">
    <property type="component" value="Unassembled WGS sequence"/>
</dbReference>
<gene>
    <name evidence="1" type="ORF">M0L44_12585</name>
</gene>
<comment type="caution">
    <text evidence="1">The sequence shown here is derived from an EMBL/GenBank/DDBJ whole genome shotgun (WGS) entry which is preliminary data.</text>
</comment>
<dbReference type="RefSeq" id="WP_252770027.1">
    <property type="nucleotide sequence ID" value="NZ_JAMXMC010000006.1"/>
</dbReference>
<accession>A0ABT1BNN0</accession>
<name>A0ABT1BNN0_9BURK</name>
<evidence type="ECO:0000313" key="1">
    <source>
        <dbReference type="EMBL" id="MCO5977539.1"/>
    </source>
</evidence>
<sequence length="296" mass="32907">MKIVAVVGVMDERDLLPDCVRHLYGIGVDEVVVRDAGSTDGSLDWAQAHQGPRLRLVPVGEDEKTQPAVWHAREREIAEATRADWVLHLDADEFWLPATGRLRDSAQWQDETLDLIQVPRYNVALGPGGLEVPWPPTPAVYERLWLFARPIPEFRQHLETHPLTPWITGVPVPKIAVRPRHLGSLAVGCHDAQGQPGLPFSRAVSQDIVTAHLPFSHGPRFARKVANIRALFAAYPERFPPGTAWHWRRWAALEGEAALQAEFALQQLAAPEWAELQASGALQSARQLLARQEAAA</sequence>
<dbReference type="InterPro" id="IPR029044">
    <property type="entry name" value="Nucleotide-diphossugar_trans"/>
</dbReference>
<organism evidence="1 2">
    <name type="scientific">Ideonella oryzae</name>
    <dbReference type="NCBI Taxonomy" id="2937441"/>
    <lineage>
        <taxon>Bacteria</taxon>
        <taxon>Pseudomonadati</taxon>
        <taxon>Pseudomonadota</taxon>
        <taxon>Betaproteobacteria</taxon>
        <taxon>Burkholderiales</taxon>
        <taxon>Sphaerotilaceae</taxon>
        <taxon>Ideonella</taxon>
    </lineage>
</organism>
<dbReference type="Gene3D" id="3.90.550.10">
    <property type="entry name" value="Spore Coat Polysaccharide Biosynthesis Protein SpsA, Chain A"/>
    <property type="match status" value="1"/>
</dbReference>
<dbReference type="SUPFAM" id="SSF53448">
    <property type="entry name" value="Nucleotide-diphospho-sugar transferases"/>
    <property type="match status" value="1"/>
</dbReference>
<keyword evidence="2" id="KW-1185">Reference proteome</keyword>
<protein>
    <submittedName>
        <fullName evidence="1">Glycosyltransferase family 2 protein</fullName>
    </submittedName>
</protein>
<dbReference type="EMBL" id="JAMXMC010000006">
    <property type="protein sequence ID" value="MCO5977539.1"/>
    <property type="molecule type" value="Genomic_DNA"/>
</dbReference>
<reference evidence="1 2" key="1">
    <citation type="submission" date="2022-06" db="EMBL/GenBank/DDBJ databases">
        <title>Ideonella sp. NS12-5 Genome sequencing and assembly.</title>
        <authorList>
            <person name="Jung Y."/>
        </authorList>
    </citation>
    <scope>NUCLEOTIDE SEQUENCE [LARGE SCALE GENOMIC DNA]</scope>
    <source>
        <strain evidence="1 2">NS12-5</strain>
    </source>
</reference>